<proteinExistence type="predicted"/>
<keyword evidence="2" id="KW-0547">Nucleotide-binding</keyword>
<dbReference type="KEGG" id="rox:BV494_07810"/>
<keyword evidence="3" id="KW-1185">Reference proteome</keyword>
<keyword evidence="2" id="KW-0067">ATP-binding</keyword>
<dbReference type="Proteomes" id="UP000239197">
    <property type="component" value="Chromosome"/>
</dbReference>
<organism evidence="2 3">
    <name type="scientific">Rahnella sikkimica</name>
    <dbReference type="NCBI Taxonomy" id="1805933"/>
    <lineage>
        <taxon>Bacteria</taxon>
        <taxon>Pseudomonadati</taxon>
        <taxon>Pseudomonadota</taxon>
        <taxon>Gammaproteobacteria</taxon>
        <taxon>Enterobacterales</taxon>
        <taxon>Yersiniaceae</taxon>
        <taxon>Rahnella</taxon>
    </lineage>
</organism>
<name>A0A2L1UPH9_9GAMM</name>
<dbReference type="OrthoDB" id="6873399at2"/>
<evidence type="ECO:0000313" key="3">
    <source>
        <dbReference type="Proteomes" id="UP000239197"/>
    </source>
</evidence>
<dbReference type="GO" id="GO:0005524">
    <property type="term" value="F:ATP binding"/>
    <property type="evidence" value="ECO:0007669"/>
    <property type="project" value="UniProtKB-KW"/>
</dbReference>
<feature type="coiled-coil region" evidence="1">
    <location>
        <begin position="83"/>
        <end position="110"/>
    </location>
</feature>
<evidence type="ECO:0000256" key="1">
    <source>
        <dbReference type="SAM" id="Coils"/>
    </source>
</evidence>
<reference evidence="3" key="1">
    <citation type="submission" date="2017-01" db="EMBL/GenBank/DDBJ databases">
        <title>Genome sequence of Rouxiella sp. ERMR1:05.</title>
        <authorList>
            <person name="Kumar R."/>
            <person name="Singh D."/>
            <person name="Kumar S."/>
        </authorList>
    </citation>
    <scope>NUCLEOTIDE SEQUENCE [LARGE SCALE GENOMIC DNA]</scope>
    <source>
        <strain evidence="3">ERMR1:05</strain>
    </source>
</reference>
<protein>
    <submittedName>
        <fullName evidence="2">ATP-binding protein</fullName>
    </submittedName>
</protein>
<gene>
    <name evidence="2" type="ORF">BV494_07810</name>
</gene>
<evidence type="ECO:0000313" key="2">
    <source>
        <dbReference type="EMBL" id="AVF34844.1"/>
    </source>
</evidence>
<accession>A0A2L1UPH9</accession>
<dbReference type="AlphaFoldDB" id="A0A2L1UPH9"/>
<dbReference type="EMBL" id="CP019062">
    <property type="protein sequence ID" value="AVF34844.1"/>
    <property type="molecule type" value="Genomic_DNA"/>
</dbReference>
<keyword evidence="1" id="KW-0175">Coiled coil</keyword>
<sequence length="181" mass="20045">MNAAALRGLVISALTGKTDALDRVYSPRDWPTAEDMYPAILVQTPFDLKNSLGRNVPQFTTVTTVLITGRLQELDEVDQDNGAVKAQEALEQLREQIERAVINSYELTRQTQQFLQVRSTIDVNAGGEGHTAQLLMELDIEYYQGPEDFYPIEADPLEGIDVTIVEPDGTPQVGVTIDLPQ</sequence>
<dbReference type="RefSeq" id="WP_104922361.1">
    <property type="nucleotide sequence ID" value="NZ_CP019062.1"/>
</dbReference>